<dbReference type="KEGG" id="fmu:J7337_013845"/>
<dbReference type="Proteomes" id="UP000827133">
    <property type="component" value="Unassembled WGS sequence"/>
</dbReference>
<dbReference type="EMBL" id="JAHBCI010000012">
    <property type="protein sequence ID" value="KAG9494706.1"/>
    <property type="molecule type" value="Genomic_DNA"/>
</dbReference>
<feature type="region of interest" description="Disordered" evidence="1">
    <location>
        <begin position="116"/>
        <end position="144"/>
    </location>
</feature>
<organism evidence="2 3">
    <name type="scientific">Fusarium musae</name>
    <dbReference type="NCBI Taxonomy" id="1042133"/>
    <lineage>
        <taxon>Eukaryota</taxon>
        <taxon>Fungi</taxon>
        <taxon>Dikarya</taxon>
        <taxon>Ascomycota</taxon>
        <taxon>Pezizomycotina</taxon>
        <taxon>Sordariomycetes</taxon>
        <taxon>Hypocreomycetidae</taxon>
        <taxon>Hypocreales</taxon>
        <taxon>Nectriaceae</taxon>
        <taxon>Fusarium</taxon>
    </lineage>
</organism>
<proteinExistence type="predicted"/>
<evidence type="ECO:0000313" key="2">
    <source>
        <dbReference type="EMBL" id="KAG9494706.1"/>
    </source>
</evidence>
<name>A0A9P8I9W0_9HYPO</name>
<evidence type="ECO:0000313" key="3">
    <source>
        <dbReference type="Proteomes" id="UP000827133"/>
    </source>
</evidence>
<feature type="compositionally biased region" description="Polar residues" evidence="1">
    <location>
        <begin position="119"/>
        <end position="142"/>
    </location>
</feature>
<comment type="caution">
    <text evidence="2">The sequence shown here is derived from an EMBL/GenBank/DDBJ whole genome shotgun (WGS) entry which is preliminary data.</text>
</comment>
<feature type="region of interest" description="Disordered" evidence="1">
    <location>
        <begin position="1"/>
        <end position="30"/>
    </location>
</feature>
<dbReference type="GeneID" id="68321701"/>
<keyword evidence="3" id="KW-1185">Reference proteome</keyword>
<dbReference type="AlphaFoldDB" id="A0A9P8I9W0"/>
<evidence type="ECO:0000256" key="1">
    <source>
        <dbReference type="SAM" id="MobiDB-lite"/>
    </source>
</evidence>
<accession>A0A9P8I9W0</accession>
<protein>
    <submittedName>
        <fullName evidence="2">Uncharacterized protein</fullName>
    </submittedName>
</protein>
<reference evidence="2" key="1">
    <citation type="journal article" date="2021" name="Mol. Plant Microbe Interact.">
        <title>Telomere to telomere genome assembly of Fusarium musae F31, causal agent of crown rot disease of banana.</title>
        <authorList>
            <person name="Degradi L."/>
            <person name="Tava V."/>
            <person name="Kunova A."/>
            <person name="Cortesi P."/>
            <person name="Saracchi M."/>
            <person name="Pasquali M."/>
        </authorList>
    </citation>
    <scope>NUCLEOTIDE SEQUENCE</scope>
    <source>
        <strain evidence="2">F31</strain>
    </source>
</reference>
<dbReference type="RefSeq" id="XP_044673706.1">
    <property type="nucleotide sequence ID" value="XM_044831320.1"/>
</dbReference>
<sequence>MAHLFVATVKPSTDADEAATPTPSHTTDEIRESLLRSACRRDANNPNLKLEDVRYALSHFNVGKKAVTRQSQSARPDSESIIMDGEEESTDTQLQPEPQPEAQTVIVNAHGKHLGSPLVSVSTQSPKRARTANSEGASSLLLNSPLGRRTSSVSVVADSPRTAPTHIPHALANIPYICSTLVKKSEDDSLSCSTQIDELAKRISTGQRSLSNASLENTIATLATKRAELDAQLMTKASIEKGKAIFDQHKHEMALDPVAIDTTTQSYNARLQACEHDIAQLQPEVTALEDQLRKDEASSSALRSQIENDTLEKNRLEASFREIGDKTNYLRVIGSLVDLGPDGLARLTSDLAKRDISLFDLVHQIQGNGPIDPDLEMN</sequence>
<gene>
    <name evidence="2" type="ORF">J7337_013845</name>
</gene>